<feature type="transmembrane region" description="Helical" evidence="1">
    <location>
        <begin position="29"/>
        <end position="49"/>
    </location>
</feature>
<keyword evidence="3" id="KW-1185">Reference proteome</keyword>
<evidence type="ECO:0008006" key="4">
    <source>
        <dbReference type="Google" id="ProtNLM"/>
    </source>
</evidence>
<name>A0A975FMP1_9MICO</name>
<gene>
    <name evidence="2" type="ORF">G127AT_13720</name>
</gene>
<dbReference type="RefSeq" id="WP_210897789.1">
    <property type="nucleotide sequence ID" value="NZ_CP071696.1"/>
</dbReference>
<proteinExistence type="predicted"/>
<dbReference type="KEGG" id="aarc:G127AT_13720"/>
<keyword evidence="1" id="KW-0472">Membrane</keyword>
<evidence type="ECO:0000313" key="3">
    <source>
        <dbReference type="Proteomes" id="UP000671914"/>
    </source>
</evidence>
<dbReference type="AlphaFoldDB" id="A0A975FMP1"/>
<protein>
    <recommendedName>
        <fullName evidence="4">Pilus assembly protein</fullName>
    </recommendedName>
</protein>
<keyword evidence="1" id="KW-0812">Transmembrane</keyword>
<organism evidence="2 3">
    <name type="scientific">Agromyces archimandritae</name>
    <dbReference type="NCBI Taxonomy" id="2781962"/>
    <lineage>
        <taxon>Bacteria</taxon>
        <taxon>Bacillati</taxon>
        <taxon>Actinomycetota</taxon>
        <taxon>Actinomycetes</taxon>
        <taxon>Micrococcales</taxon>
        <taxon>Microbacteriaceae</taxon>
        <taxon>Agromyces</taxon>
    </lineage>
</organism>
<evidence type="ECO:0000313" key="2">
    <source>
        <dbReference type="EMBL" id="QTX04318.1"/>
    </source>
</evidence>
<evidence type="ECO:0000256" key="1">
    <source>
        <dbReference type="SAM" id="Phobius"/>
    </source>
</evidence>
<sequence>MRPSKPCRDRATRFVRRIRARLAADRGNASLEFLTVGLLLLVPLVYLVIAMAEIQGGTLAVEGAARQAARVYARAENVEAGEAAADRAVRIAFADSGLETGDAEVDLDCLGGDCLEPGSSVRFSVTTRVTLPLVPALFSLDRLASIPVNGTATLPVSKFGGAE</sequence>
<accession>A0A975FMP1</accession>
<keyword evidence="1" id="KW-1133">Transmembrane helix</keyword>
<dbReference type="EMBL" id="CP071696">
    <property type="protein sequence ID" value="QTX04318.1"/>
    <property type="molecule type" value="Genomic_DNA"/>
</dbReference>
<dbReference type="Proteomes" id="UP000671914">
    <property type="component" value="Chromosome"/>
</dbReference>
<reference evidence="2" key="1">
    <citation type="submission" date="2021-03" db="EMBL/GenBank/DDBJ databases">
        <title>Agromyces archimandritus sp. nov., isolated from the cockroach Archimandrita tessellata.</title>
        <authorList>
            <person name="Guzman J."/>
            <person name="Ortuzar M."/>
            <person name="Poehlein A."/>
            <person name="Daniel R."/>
            <person name="Trujillo M."/>
            <person name="Vilcinskas A."/>
        </authorList>
    </citation>
    <scope>NUCLEOTIDE SEQUENCE</scope>
    <source>
        <strain evidence="2">G127AT</strain>
    </source>
</reference>